<dbReference type="RefSeq" id="XP_047776046.1">
    <property type="nucleotide sequence ID" value="XM_047916912.1"/>
</dbReference>
<accession>A0ABQ8K8X2</accession>
<protein>
    <submittedName>
        <fullName evidence="1">Uncharacterized protein</fullName>
    </submittedName>
</protein>
<evidence type="ECO:0000313" key="2">
    <source>
        <dbReference type="Proteomes" id="UP000814176"/>
    </source>
</evidence>
<evidence type="ECO:0000313" key="1">
    <source>
        <dbReference type="EMBL" id="KAH9833280.1"/>
    </source>
</evidence>
<reference evidence="1 2" key="1">
    <citation type="journal article" date="2021" name="Environ. Microbiol.">
        <title>Gene family expansions and transcriptome signatures uncover fungal adaptations to wood decay.</title>
        <authorList>
            <person name="Hage H."/>
            <person name="Miyauchi S."/>
            <person name="Viragh M."/>
            <person name="Drula E."/>
            <person name="Min B."/>
            <person name="Chaduli D."/>
            <person name="Navarro D."/>
            <person name="Favel A."/>
            <person name="Norest M."/>
            <person name="Lesage-Meessen L."/>
            <person name="Balint B."/>
            <person name="Merenyi Z."/>
            <person name="de Eugenio L."/>
            <person name="Morin E."/>
            <person name="Martinez A.T."/>
            <person name="Baldrian P."/>
            <person name="Stursova M."/>
            <person name="Martinez M.J."/>
            <person name="Novotny C."/>
            <person name="Magnuson J.K."/>
            <person name="Spatafora J.W."/>
            <person name="Maurice S."/>
            <person name="Pangilinan J."/>
            <person name="Andreopoulos W."/>
            <person name="LaButti K."/>
            <person name="Hundley H."/>
            <person name="Na H."/>
            <person name="Kuo A."/>
            <person name="Barry K."/>
            <person name="Lipzen A."/>
            <person name="Henrissat B."/>
            <person name="Riley R."/>
            <person name="Ahrendt S."/>
            <person name="Nagy L.G."/>
            <person name="Grigoriev I.V."/>
            <person name="Martin F."/>
            <person name="Rosso M.N."/>
        </authorList>
    </citation>
    <scope>NUCLEOTIDE SEQUENCE [LARGE SCALE GENOMIC DNA]</scope>
    <source>
        <strain evidence="1 2">CIRM-BRFM 1785</strain>
    </source>
</reference>
<sequence>MGPNHHSPSDLLQSPELNVWPVDAICSILPRCTSLSALAVVNCPEDVWGSIGPLLPASVASIHLGSVRAYMQWDWSAMPCYAALASVTSMELDSVWSPRMYKAVATLPGIRTLRRFFPPTLRDTHCAALRRAAAVEHAESMERVEIVGCMFRSPELAPRWREKCAEASHGAVRPGLFVLRTVDGTIAWEVFFEDWVDHLYWSSRQ</sequence>
<organism evidence="1 2">
    <name type="scientific">Rhodofomes roseus</name>
    <dbReference type="NCBI Taxonomy" id="34475"/>
    <lineage>
        <taxon>Eukaryota</taxon>
        <taxon>Fungi</taxon>
        <taxon>Dikarya</taxon>
        <taxon>Basidiomycota</taxon>
        <taxon>Agaricomycotina</taxon>
        <taxon>Agaricomycetes</taxon>
        <taxon>Polyporales</taxon>
        <taxon>Rhodofomes</taxon>
    </lineage>
</organism>
<comment type="caution">
    <text evidence="1">The sequence shown here is derived from an EMBL/GenBank/DDBJ whole genome shotgun (WGS) entry which is preliminary data.</text>
</comment>
<gene>
    <name evidence="1" type="ORF">C8Q71DRAFT_196458</name>
</gene>
<dbReference type="GeneID" id="71997644"/>
<keyword evidence="2" id="KW-1185">Reference proteome</keyword>
<dbReference type="EMBL" id="JADCUA010000019">
    <property type="protein sequence ID" value="KAH9833280.1"/>
    <property type="molecule type" value="Genomic_DNA"/>
</dbReference>
<dbReference type="Proteomes" id="UP000814176">
    <property type="component" value="Unassembled WGS sequence"/>
</dbReference>
<name>A0ABQ8K8X2_9APHY</name>
<proteinExistence type="predicted"/>